<dbReference type="Pfam" id="PF07143">
    <property type="entry name" value="CrtC"/>
    <property type="match status" value="1"/>
</dbReference>
<dbReference type="PANTHER" id="PTHR38591">
    <property type="entry name" value="HYDROLASE"/>
    <property type="match status" value="1"/>
</dbReference>
<dbReference type="InterPro" id="IPR010791">
    <property type="entry name" value="AttH_dom"/>
</dbReference>
<dbReference type="Pfam" id="PF17186">
    <property type="entry name" value="Lipocalin_9"/>
    <property type="match status" value="1"/>
</dbReference>
<feature type="domain" description="AttH" evidence="3">
    <location>
        <begin position="71"/>
        <end position="271"/>
    </location>
</feature>
<feature type="signal peptide" evidence="2">
    <location>
        <begin position="1"/>
        <end position="25"/>
    </location>
</feature>
<sequence>MHPPRRLWLHWAGLGLLGAAGPARSAPAQPGPDTSSHAATADAPAPDGDRIHPARTLRFPRDHGAHAGARTEWWYATGWLNGADGAPSHGFQLTFFRSRQGAAAVTNGTAEPAASTPPLAGRFAPAQWLFAHAAVTDLAAGRHRHAQRITRWSGDERLPEAHARRGDTALAIGPWRLQRSDRPGTGLDAAGSRYTARLAAPEAGFTLALQLDSTQPRLLQGQAGFSRKGPQPRQASHYYSQPQLAVQAELTLDGRSRRLGGTGWLDHEWSDELLAPGATGWDWIGINLADGGALTAFQLRDAAGQALWAGGSHRPAGGAVRSFAPDALRFEPLQWWTSPASGARYPVRWRVHTPAGTHELRALLDAQELDSRGSTGAIYWEGLAELRDGSGRRVGLGYLEMTGRSAPLRLG</sequence>
<name>A0ABU9CMR6_9BURK</name>
<reference evidence="4 5" key="1">
    <citation type="submission" date="2024-04" db="EMBL/GenBank/DDBJ databases">
        <title>Novel species of the genus Ideonella isolated from streams.</title>
        <authorList>
            <person name="Lu H."/>
        </authorList>
    </citation>
    <scope>NUCLEOTIDE SEQUENCE [LARGE SCALE GENOMIC DNA]</scope>
    <source>
        <strain evidence="4 5">DXS22W</strain>
    </source>
</reference>
<dbReference type="SUPFAM" id="SSF159245">
    <property type="entry name" value="AttH-like"/>
    <property type="match status" value="1"/>
</dbReference>
<evidence type="ECO:0000313" key="4">
    <source>
        <dbReference type="EMBL" id="MEK8052430.1"/>
    </source>
</evidence>
<organism evidence="4 5">
    <name type="scientific">Pseudaquabacterium inlustre</name>
    <dbReference type="NCBI Taxonomy" id="2984192"/>
    <lineage>
        <taxon>Bacteria</taxon>
        <taxon>Pseudomonadati</taxon>
        <taxon>Pseudomonadota</taxon>
        <taxon>Betaproteobacteria</taxon>
        <taxon>Burkholderiales</taxon>
        <taxon>Sphaerotilaceae</taxon>
        <taxon>Pseudaquabacterium</taxon>
    </lineage>
</organism>
<proteinExistence type="predicted"/>
<keyword evidence="2" id="KW-0732">Signal</keyword>
<dbReference type="Gene3D" id="2.40.370.10">
    <property type="entry name" value="AttH-like domain"/>
    <property type="match status" value="2"/>
</dbReference>
<gene>
    <name evidence="4" type="ORF">AACH10_19415</name>
</gene>
<keyword evidence="5" id="KW-1185">Reference proteome</keyword>
<evidence type="ECO:0000256" key="2">
    <source>
        <dbReference type="SAM" id="SignalP"/>
    </source>
</evidence>
<dbReference type="InterPro" id="IPR023374">
    <property type="entry name" value="AttH-like_dom_sf"/>
</dbReference>
<accession>A0ABU9CMR6</accession>
<dbReference type="Proteomes" id="UP001365405">
    <property type="component" value="Unassembled WGS sequence"/>
</dbReference>
<evidence type="ECO:0000259" key="3">
    <source>
        <dbReference type="Pfam" id="PF07143"/>
    </source>
</evidence>
<feature type="compositionally biased region" description="Low complexity" evidence="1">
    <location>
        <begin position="22"/>
        <end position="46"/>
    </location>
</feature>
<feature type="chain" id="PRO_5045255492" evidence="2">
    <location>
        <begin position="26"/>
        <end position="411"/>
    </location>
</feature>
<evidence type="ECO:0000313" key="5">
    <source>
        <dbReference type="Proteomes" id="UP001365405"/>
    </source>
</evidence>
<dbReference type="PANTHER" id="PTHR38591:SF1">
    <property type="entry name" value="BLL1000 PROTEIN"/>
    <property type="match status" value="1"/>
</dbReference>
<feature type="region of interest" description="Disordered" evidence="1">
    <location>
        <begin position="22"/>
        <end position="55"/>
    </location>
</feature>
<dbReference type="RefSeq" id="WP_341412140.1">
    <property type="nucleotide sequence ID" value="NZ_JBBUTH010000009.1"/>
</dbReference>
<protein>
    <submittedName>
        <fullName evidence="4">Carotenoid 1,2-hydratase</fullName>
    </submittedName>
</protein>
<comment type="caution">
    <text evidence="4">The sequence shown here is derived from an EMBL/GenBank/DDBJ whole genome shotgun (WGS) entry which is preliminary data.</text>
</comment>
<dbReference type="EMBL" id="JBBUTH010000009">
    <property type="protein sequence ID" value="MEK8052430.1"/>
    <property type="molecule type" value="Genomic_DNA"/>
</dbReference>
<evidence type="ECO:0000256" key="1">
    <source>
        <dbReference type="SAM" id="MobiDB-lite"/>
    </source>
</evidence>